<evidence type="ECO:0000313" key="4">
    <source>
        <dbReference type="EMBL" id="KAF7784063.1"/>
    </source>
</evidence>
<dbReference type="Gene3D" id="1.10.10.60">
    <property type="entry name" value="Homeodomain-like"/>
    <property type="match status" value="1"/>
</dbReference>
<dbReference type="Proteomes" id="UP000629468">
    <property type="component" value="Unassembled WGS sequence"/>
</dbReference>
<feature type="region of interest" description="Disordered" evidence="1">
    <location>
        <begin position="1"/>
        <end position="39"/>
    </location>
</feature>
<feature type="region of interest" description="Disordered" evidence="1">
    <location>
        <begin position="51"/>
        <end position="88"/>
    </location>
</feature>
<feature type="domain" description="Myb-like" evidence="2">
    <location>
        <begin position="417"/>
        <end position="464"/>
    </location>
</feature>
<organism evidence="4 5">
    <name type="scientific">Agaricus bisporus var. burnettii</name>
    <dbReference type="NCBI Taxonomy" id="192524"/>
    <lineage>
        <taxon>Eukaryota</taxon>
        <taxon>Fungi</taxon>
        <taxon>Dikarya</taxon>
        <taxon>Basidiomycota</taxon>
        <taxon>Agaricomycotina</taxon>
        <taxon>Agaricomycetes</taxon>
        <taxon>Agaricomycetidae</taxon>
        <taxon>Agaricales</taxon>
        <taxon>Agaricineae</taxon>
        <taxon>Agaricaceae</taxon>
        <taxon>Agaricus</taxon>
    </lineage>
</organism>
<feature type="domain" description="HTH myb-type" evidence="3">
    <location>
        <begin position="417"/>
        <end position="471"/>
    </location>
</feature>
<proteinExistence type="predicted"/>
<dbReference type="SMART" id="SM00717">
    <property type="entry name" value="SANT"/>
    <property type="match status" value="1"/>
</dbReference>
<sequence length="562" mass="61222">MSSRVQKGATVFRPVPKARSRPPTAVSSQSSSTSYDPDAAATFTTFPIALPIPSTAIPGREPLKQVSPTHSEPPQTSPTPQPSPSQDVAQEIPVLPRGTSVPPPVMSSYSPPVASTSNISVGRFVAGLVNPSSTPVSGLPVMFPHPYQIPSSEPSLVPSGSSQQSTLVFPPPAPVPTEVANVSPFHHPLSVHNQPQGDTTDNRLRQKRRLFTNDSDGEIQDGPSRKSISPSTTPRSRRSRGPSLPPYNSHADPGEDIDPTVITMAALCSDTGQGRVSSKAAEILSNHAAWKTRNRERRVRMRAMMEAKKYGRTADEELGQVDRPSNPLPEGEEQSSNNIASSTNARTSGADEETGIDYSQQMQTSRFNVQVRIGPNGETIIDEDSLVVDRAENEDTSHYTHVIESDHTKFVNSGTYGKRYRGSRWSAEETELFYNALSQYGENYELIAYILPGRDRKSCKNKFKAEDKKNHARINYCLNNRIPVDMKTLERMTGKDFSGPIPEIRVPTPSVPHRPTLEPESTEDAGAQNKPGAKHAKKRSRSRTGGLEDGVVIIGDVNEVPA</sequence>
<feature type="compositionally biased region" description="Low complexity" evidence="1">
    <location>
        <begin position="225"/>
        <end position="234"/>
    </location>
</feature>
<feature type="region of interest" description="Disordered" evidence="1">
    <location>
        <begin position="496"/>
        <end position="562"/>
    </location>
</feature>
<dbReference type="EMBL" id="JABXXO010000001">
    <property type="protein sequence ID" value="KAF7784063.1"/>
    <property type="molecule type" value="Genomic_DNA"/>
</dbReference>
<dbReference type="AlphaFoldDB" id="A0A8H7FA86"/>
<dbReference type="GO" id="GO:0001156">
    <property type="term" value="F:TFIIIC-class transcription factor complex binding"/>
    <property type="evidence" value="ECO:0007669"/>
    <property type="project" value="TreeGrafter"/>
</dbReference>
<comment type="caution">
    <text evidence="4">The sequence shown here is derived from an EMBL/GenBank/DDBJ whole genome shotgun (WGS) entry which is preliminary data.</text>
</comment>
<dbReference type="PROSITE" id="PS51294">
    <property type="entry name" value="HTH_MYB"/>
    <property type="match status" value="1"/>
</dbReference>
<dbReference type="InterPro" id="IPR017930">
    <property type="entry name" value="Myb_dom"/>
</dbReference>
<dbReference type="PANTHER" id="PTHR22929:SF0">
    <property type="entry name" value="TRANSCRIPTION FACTOR TFIIIB COMPONENT B'' HOMOLOG"/>
    <property type="match status" value="1"/>
</dbReference>
<feature type="region of interest" description="Disordered" evidence="1">
    <location>
        <begin position="151"/>
        <end position="257"/>
    </location>
</feature>
<dbReference type="InterPro" id="IPR001005">
    <property type="entry name" value="SANT/Myb"/>
</dbReference>
<name>A0A8H7FA86_AGABI</name>
<reference evidence="4 5" key="1">
    <citation type="journal article" name="Sci. Rep.">
        <title>Telomere-to-telomere assembled and centromere annotated genomes of the two main subspecies of the button mushroom Agaricus bisporus reveal especially polymorphic chromosome ends.</title>
        <authorList>
            <person name="Sonnenberg A.S.M."/>
            <person name="Sedaghat-Telgerd N."/>
            <person name="Lavrijssen B."/>
            <person name="Ohm R.A."/>
            <person name="Hendrickx P.M."/>
            <person name="Scholtmeijer K."/>
            <person name="Baars J.J.P."/>
            <person name="van Peer A."/>
        </authorList>
    </citation>
    <scope>NUCLEOTIDE SEQUENCE [LARGE SCALE GENOMIC DNA]</scope>
    <source>
        <strain evidence="4 5">H119_p4</strain>
    </source>
</reference>
<evidence type="ECO:0000256" key="1">
    <source>
        <dbReference type="SAM" id="MobiDB-lite"/>
    </source>
</evidence>
<feature type="compositionally biased region" description="Polar residues" evidence="1">
    <location>
        <begin position="334"/>
        <end position="347"/>
    </location>
</feature>
<evidence type="ECO:0000313" key="5">
    <source>
        <dbReference type="Proteomes" id="UP000629468"/>
    </source>
</evidence>
<dbReference type="PROSITE" id="PS50090">
    <property type="entry name" value="MYB_LIKE"/>
    <property type="match status" value="1"/>
</dbReference>
<feature type="compositionally biased region" description="Basic residues" evidence="1">
    <location>
        <begin position="532"/>
        <end position="542"/>
    </location>
</feature>
<evidence type="ECO:0000259" key="3">
    <source>
        <dbReference type="PROSITE" id="PS51294"/>
    </source>
</evidence>
<dbReference type="InterPro" id="IPR039467">
    <property type="entry name" value="TFIIIB_B''_Myb"/>
</dbReference>
<feature type="region of interest" description="Disordered" evidence="1">
    <location>
        <begin position="312"/>
        <end position="362"/>
    </location>
</feature>
<dbReference type="CDD" id="cd00167">
    <property type="entry name" value="SANT"/>
    <property type="match status" value="1"/>
</dbReference>
<dbReference type="GO" id="GO:0000126">
    <property type="term" value="C:transcription factor TFIIIB complex"/>
    <property type="evidence" value="ECO:0007669"/>
    <property type="project" value="TreeGrafter"/>
</dbReference>
<feature type="compositionally biased region" description="Low complexity" evidence="1">
    <location>
        <begin position="151"/>
        <end position="162"/>
    </location>
</feature>
<gene>
    <name evidence="4" type="ORF">Agabi119p4_228</name>
</gene>
<protein>
    <recommendedName>
        <fullName evidence="6">Myb-like domain-containing protein</fullName>
    </recommendedName>
</protein>
<dbReference type="PANTHER" id="PTHR22929">
    <property type="entry name" value="RNA POLYMERASE III TRANSCRIPTION INITIATION FACTOR B"/>
    <property type="match status" value="1"/>
</dbReference>
<evidence type="ECO:0000259" key="2">
    <source>
        <dbReference type="PROSITE" id="PS50090"/>
    </source>
</evidence>
<dbReference type="GO" id="GO:0070898">
    <property type="term" value="P:RNA polymerase III preinitiation complex assembly"/>
    <property type="evidence" value="ECO:0007669"/>
    <property type="project" value="TreeGrafter"/>
</dbReference>
<accession>A0A8H7FA86</accession>
<dbReference type="SUPFAM" id="SSF46689">
    <property type="entry name" value="Homeodomain-like"/>
    <property type="match status" value="1"/>
</dbReference>
<evidence type="ECO:0008006" key="6">
    <source>
        <dbReference type="Google" id="ProtNLM"/>
    </source>
</evidence>
<dbReference type="Pfam" id="PF15963">
    <property type="entry name" value="Myb_DNA-bind_7"/>
    <property type="match status" value="1"/>
</dbReference>
<dbReference type="InterPro" id="IPR009057">
    <property type="entry name" value="Homeodomain-like_sf"/>
</dbReference>